<gene>
    <name evidence="2" type="ORF">BIW11_11610</name>
</gene>
<comment type="similarity">
    <text evidence="1">Belongs to the class IV-like SAM-binding methyltransferase superfamily.</text>
</comment>
<evidence type="ECO:0000313" key="3">
    <source>
        <dbReference type="Proteomes" id="UP000192247"/>
    </source>
</evidence>
<dbReference type="EMBL" id="MNPL01017397">
    <property type="protein sequence ID" value="OQR70483.1"/>
    <property type="molecule type" value="Genomic_DNA"/>
</dbReference>
<proteinExistence type="inferred from homology"/>
<organism evidence="2 3">
    <name type="scientific">Tropilaelaps mercedesae</name>
    <dbReference type="NCBI Taxonomy" id="418985"/>
    <lineage>
        <taxon>Eukaryota</taxon>
        <taxon>Metazoa</taxon>
        <taxon>Ecdysozoa</taxon>
        <taxon>Arthropoda</taxon>
        <taxon>Chelicerata</taxon>
        <taxon>Arachnida</taxon>
        <taxon>Acari</taxon>
        <taxon>Parasitiformes</taxon>
        <taxon>Mesostigmata</taxon>
        <taxon>Gamasina</taxon>
        <taxon>Dermanyssoidea</taxon>
        <taxon>Laelapidae</taxon>
        <taxon>Tropilaelaps</taxon>
    </lineage>
</organism>
<keyword evidence="3" id="KW-1185">Reference proteome</keyword>
<dbReference type="InterPro" id="IPR003750">
    <property type="entry name" value="Put_MeTrfase-C9orf114-like"/>
</dbReference>
<dbReference type="Pfam" id="PF02598">
    <property type="entry name" value="Methyltrn_RNA_3"/>
    <property type="match status" value="1"/>
</dbReference>
<dbReference type="InParanoid" id="A0A1V9XAR1"/>
<dbReference type="Gene3D" id="3.40.1280.10">
    <property type="match status" value="1"/>
</dbReference>
<evidence type="ECO:0000313" key="2">
    <source>
        <dbReference type="EMBL" id="OQR70483.1"/>
    </source>
</evidence>
<dbReference type="PANTHER" id="PTHR12150:SF13">
    <property type="entry name" value="METHYLTRANSFERASE C9ORF114-RELATED"/>
    <property type="match status" value="1"/>
</dbReference>
<dbReference type="InterPro" id="IPR029026">
    <property type="entry name" value="tRNA_m1G_MTases_N"/>
</dbReference>
<dbReference type="AlphaFoldDB" id="A0A1V9XAR1"/>
<dbReference type="CDD" id="cd18086">
    <property type="entry name" value="HsC9orf114-like"/>
    <property type="match status" value="1"/>
</dbReference>
<dbReference type="STRING" id="418985.A0A1V9XAR1"/>
<dbReference type="SUPFAM" id="SSF75217">
    <property type="entry name" value="alpha/beta knot"/>
    <property type="match status" value="1"/>
</dbReference>
<dbReference type="Proteomes" id="UP000192247">
    <property type="component" value="Unassembled WGS sequence"/>
</dbReference>
<dbReference type="OrthoDB" id="361029at2759"/>
<name>A0A1V9XAR1_9ACAR</name>
<comment type="caution">
    <text evidence="2">The sequence shown here is derived from an EMBL/GenBank/DDBJ whole genome shotgun (WGS) entry which is preliminary data.</text>
</comment>
<evidence type="ECO:0000256" key="1">
    <source>
        <dbReference type="ARBA" id="ARBA00009841"/>
    </source>
</evidence>
<dbReference type="InterPro" id="IPR029028">
    <property type="entry name" value="Alpha/beta_knot_MTases"/>
</dbReference>
<sequence length="132" mass="14608">MADKAIVDRDTPRREAGLYWGYQTRIAANLSNVIAESPYERGYDLTIGTSERGDSVGEVDGLGKFKHILIVFGGPKGLEHALAQDNQLRAIDDPKHISDRFLNTCPAQGSRTIPTEEALFITLAALHRCLWL</sequence>
<reference evidence="2 3" key="1">
    <citation type="journal article" date="2017" name="Gigascience">
        <title>Draft genome of the honey bee ectoparasitic mite, Tropilaelaps mercedesae, is shaped by the parasitic life history.</title>
        <authorList>
            <person name="Dong X."/>
            <person name="Armstrong S.D."/>
            <person name="Xia D."/>
            <person name="Makepeace B.L."/>
            <person name="Darby A.C."/>
            <person name="Kadowaki T."/>
        </authorList>
    </citation>
    <scope>NUCLEOTIDE SEQUENCE [LARGE SCALE GENOMIC DNA]</scope>
    <source>
        <strain evidence="2">Wuxi-XJTLU</strain>
    </source>
</reference>
<accession>A0A1V9XAR1</accession>
<dbReference type="PANTHER" id="PTHR12150">
    <property type="entry name" value="CLASS IV SAM-BINDING METHYLTRANSFERASE-RELATED"/>
    <property type="match status" value="1"/>
</dbReference>
<protein>
    <submittedName>
        <fullName evidence="2">Uncharacterized protein</fullName>
    </submittedName>
</protein>